<dbReference type="EMBL" id="LR890047">
    <property type="protein sequence ID" value="CAD6507404.1"/>
    <property type="molecule type" value="Genomic_DNA"/>
</dbReference>
<evidence type="ECO:0000256" key="1">
    <source>
        <dbReference type="ARBA" id="ARBA00004418"/>
    </source>
</evidence>
<dbReference type="NCBIfam" id="NF008129">
    <property type="entry name" value="PRK10877.1"/>
    <property type="match status" value="1"/>
</dbReference>
<dbReference type="InterPro" id="IPR033954">
    <property type="entry name" value="DiS-bond_Isoase_DsbC/G"/>
</dbReference>
<dbReference type="Proteomes" id="UP000683585">
    <property type="component" value="Chromosome"/>
</dbReference>
<evidence type="ECO:0000256" key="4">
    <source>
        <dbReference type="ARBA" id="ARBA00022764"/>
    </source>
</evidence>
<dbReference type="InterPro" id="IPR012336">
    <property type="entry name" value="Thioredoxin-like_fold"/>
</dbReference>
<gene>
    <name evidence="10" type="primary">dsbC</name>
    <name evidence="10" type="ORF">PROFFT_A_00640</name>
</gene>
<evidence type="ECO:0000256" key="7">
    <source>
        <dbReference type="RuleBase" id="RU364038"/>
    </source>
</evidence>
<evidence type="ECO:0000259" key="9">
    <source>
        <dbReference type="Pfam" id="PF13098"/>
    </source>
</evidence>
<dbReference type="InterPro" id="IPR036249">
    <property type="entry name" value="Thioredoxin-like_sf"/>
</dbReference>
<evidence type="ECO:0000256" key="6">
    <source>
        <dbReference type="ARBA" id="ARBA00023284"/>
    </source>
</evidence>
<dbReference type="KEGG" id="ptf:PROFFT_A_00640"/>
<comment type="similarity">
    <text evidence="2 7">Belongs to the thioredoxin family. DsbC subfamily.</text>
</comment>
<keyword evidence="4 7" id="KW-0574">Periplasm</keyword>
<evidence type="ECO:0000256" key="2">
    <source>
        <dbReference type="ARBA" id="ARBA00009813"/>
    </source>
</evidence>
<dbReference type="CDD" id="cd03020">
    <property type="entry name" value="DsbA_DsbC_DsbG"/>
    <property type="match status" value="1"/>
</dbReference>
<dbReference type="Pfam" id="PF10411">
    <property type="entry name" value="DsbC_N"/>
    <property type="match status" value="1"/>
</dbReference>
<dbReference type="Gene3D" id="3.40.30.10">
    <property type="entry name" value="Glutaredoxin"/>
    <property type="match status" value="1"/>
</dbReference>
<evidence type="ECO:0000256" key="3">
    <source>
        <dbReference type="ARBA" id="ARBA00022729"/>
    </source>
</evidence>
<dbReference type="SUPFAM" id="SSF54423">
    <property type="entry name" value="DsbC/DsbG N-terminal domain-like"/>
    <property type="match status" value="1"/>
</dbReference>
<organism evidence="10 11">
    <name type="scientific">Candidatus Profftia tarda</name>
    <dbReference type="NCBI Taxonomy" id="1177216"/>
    <lineage>
        <taxon>Bacteria</taxon>
        <taxon>Pseudomonadati</taxon>
        <taxon>Pseudomonadota</taxon>
        <taxon>Gammaproteobacteria</taxon>
        <taxon>Enterobacterales</taxon>
        <taxon>Enterobacteriaceae</taxon>
        <taxon>Candidatus Profftia</taxon>
    </lineage>
</organism>
<sequence length="242" mass="27619">MESYKENVMQHYLMYLGLLAALVANTAQANDRKIQRSLKAIGVQQAETQSSPIAELQTVFTEKGIMYITRDGKYIMQGPIYDLSNKVPINVTNQMLVINRLQQLVPEMLIYKASQEKYIITVFMDINCKYCRKLHSQIKKYNDLGITVRYLAFPREGLSSQTEKDIQSIWCIKDCRRTPHKAQSGNRINPVTCNINIKKHYELGVQFGVQGTPAIILNNGTVIPGYRRPTEMLAILEDDNAK</sequence>
<keyword evidence="6 7" id="KW-0676">Redox-active center</keyword>
<reference evidence="10" key="1">
    <citation type="submission" date="2020-10" db="EMBL/GenBank/DDBJ databases">
        <authorList>
            <person name="Szabo G."/>
        </authorList>
    </citation>
    <scope>NUCLEOTIDE SEQUENCE</scope>
    <source>
        <strain evidence="10">PROFFT</strain>
    </source>
</reference>
<keyword evidence="11" id="KW-1185">Reference proteome</keyword>
<dbReference type="SUPFAM" id="SSF52833">
    <property type="entry name" value="Thioredoxin-like"/>
    <property type="match status" value="1"/>
</dbReference>
<evidence type="ECO:0000313" key="10">
    <source>
        <dbReference type="EMBL" id="CAD6507404.1"/>
    </source>
</evidence>
<dbReference type="PANTHER" id="PTHR35272">
    <property type="entry name" value="THIOL:DISULFIDE INTERCHANGE PROTEIN DSBC-RELATED"/>
    <property type="match status" value="1"/>
</dbReference>
<evidence type="ECO:0000259" key="8">
    <source>
        <dbReference type="Pfam" id="PF10411"/>
    </source>
</evidence>
<accession>A0A8E4EXW5</accession>
<evidence type="ECO:0000313" key="11">
    <source>
        <dbReference type="Proteomes" id="UP000683585"/>
    </source>
</evidence>
<dbReference type="GO" id="GO:0042597">
    <property type="term" value="C:periplasmic space"/>
    <property type="evidence" value="ECO:0007669"/>
    <property type="project" value="UniProtKB-SubCell"/>
</dbReference>
<keyword evidence="5" id="KW-1015">Disulfide bond</keyword>
<evidence type="ECO:0000256" key="5">
    <source>
        <dbReference type="ARBA" id="ARBA00023157"/>
    </source>
</evidence>
<comment type="subcellular location">
    <subcellularLocation>
        <location evidence="1 7">Periplasm</location>
    </subcellularLocation>
</comment>
<comment type="function">
    <text evidence="7">Required for disulfide bond formation in some periplasmic proteins. Acts by transferring its disulfide bond to other proteins and is reduced in the process.</text>
</comment>
<dbReference type="InterPro" id="IPR009094">
    <property type="entry name" value="DiS-bond_isomerase_DsbC/G_N_sf"/>
</dbReference>
<protein>
    <recommendedName>
        <fullName evidence="7">Thiol:disulfide interchange protein</fullName>
    </recommendedName>
</protein>
<dbReference type="InterPro" id="IPR018950">
    <property type="entry name" value="DiS-bond_isomerase_DsbC/G_N"/>
</dbReference>
<proteinExistence type="inferred from homology"/>
<dbReference type="Pfam" id="PF13098">
    <property type="entry name" value="Thioredoxin_2"/>
    <property type="match status" value="1"/>
</dbReference>
<dbReference type="PANTHER" id="PTHR35272:SF3">
    <property type="entry name" value="THIOL:DISULFIDE INTERCHANGE PROTEIN DSBC"/>
    <property type="match status" value="1"/>
</dbReference>
<dbReference type="Gene3D" id="3.10.450.70">
    <property type="entry name" value="Disulphide bond isomerase, DsbC/G, N-terminal"/>
    <property type="match status" value="1"/>
</dbReference>
<name>A0A8E4EXW5_9ENTR</name>
<feature type="domain" description="Thioredoxin-like fold" evidence="9">
    <location>
        <begin position="113"/>
        <end position="236"/>
    </location>
</feature>
<keyword evidence="3 7" id="KW-0732">Signal</keyword>
<feature type="domain" description="Disulphide bond isomerase DsbC/G N-terminal" evidence="8">
    <location>
        <begin position="26"/>
        <end position="93"/>
    </location>
</feature>
<dbReference type="AlphaFoldDB" id="A0A8E4EXW5"/>
<dbReference type="InterPro" id="IPR051470">
    <property type="entry name" value="Thiol:disulfide_interchange"/>
</dbReference>